<accession>M2Z035</accession>
<dbReference type="InterPro" id="IPR026467">
    <property type="entry name" value="Ser/Gly_Cys_C_dom"/>
</dbReference>
<dbReference type="AlphaFoldDB" id="M2Z035"/>
<sequence length="191" mass="20507">MNQLETIYQVAYLTGGPDRVTDTAVAGALERKVARLDRSGVLRRSSAKPADPFVLAVVESLPKVRIERVREALRESEPMRSLRAALLADGLVVTAYHWRRAWHAVTVRLGRAHREVWTTKAGESALSRASEDPALVTGATGAVALGGLAAYPDQRSARLLTLKTPSTRGRAQVAVGAPYDGLTDVVDGSPD</sequence>
<dbReference type="NCBIfam" id="TIGR04222">
    <property type="entry name" value="near_uncomplex"/>
    <property type="match status" value="1"/>
</dbReference>
<dbReference type="Proteomes" id="UP000054226">
    <property type="component" value="Unassembled WGS sequence"/>
</dbReference>
<evidence type="ECO:0000313" key="1">
    <source>
        <dbReference type="EMBL" id="EME53979.1"/>
    </source>
</evidence>
<keyword evidence="2" id="KW-1185">Reference proteome</keyword>
<organism evidence="1 2">
    <name type="scientific">Amycolatopsis decaplanina DSM 44594</name>
    <dbReference type="NCBI Taxonomy" id="1284240"/>
    <lineage>
        <taxon>Bacteria</taxon>
        <taxon>Bacillati</taxon>
        <taxon>Actinomycetota</taxon>
        <taxon>Actinomycetes</taxon>
        <taxon>Pseudonocardiales</taxon>
        <taxon>Pseudonocardiaceae</taxon>
        <taxon>Amycolatopsis</taxon>
    </lineage>
</organism>
<name>M2Z035_9PSEU</name>
<dbReference type="EMBL" id="AOHO01000071">
    <property type="protein sequence ID" value="EME53979.1"/>
    <property type="molecule type" value="Genomic_DNA"/>
</dbReference>
<dbReference type="RefSeq" id="WP_007033526.1">
    <property type="nucleotide sequence ID" value="NZ_AOHO01000071.1"/>
</dbReference>
<proteinExistence type="predicted"/>
<dbReference type="PATRIC" id="fig|1284240.4.peg.5816"/>
<evidence type="ECO:0000313" key="2">
    <source>
        <dbReference type="Proteomes" id="UP000054226"/>
    </source>
</evidence>
<protein>
    <recommendedName>
        <fullName evidence="3">TIGR04222 domain-containing membrane protein</fullName>
    </recommendedName>
</protein>
<evidence type="ECO:0008006" key="3">
    <source>
        <dbReference type="Google" id="ProtNLM"/>
    </source>
</evidence>
<comment type="caution">
    <text evidence="1">The sequence shown here is derived from an EMBL/GenBank/DDBJ whole genome shotgun (WGS) entry which is preliminary data.</text>
</comment>
<reference evidence="1 2" key="1">
    <citation type="journal article" date="2013" name="Genome Announc.">
        <title>Draft Genome Sequence of Amycolatopsis decaplanina Strain DSM 44594T.</title>
        <authorList>
            <person name="Kaur N."/>
            <person name="Kumar S."/>
            <person name="Bala M."/>
            <person name="Raghava G.P."/>
            <person name="Mayilraj S."/>
        </authorList>
    </citation>
    <scope>NUCLEOTIDE SEQUENCE [LARGE SCALE GENOMIC DNA]</scope>
    <source>
        <strain evidence="1 2">DSM 44594</strain>
    </source>
</reference>
<gene>
    <name evidence="1" type="ORF">H074_28568</name>
</gene>